<dbReference type="InterPro" id="IPR028098">
    <property type="entry name" value="Glyco_trans_4-like_N"/>
</dbReference>
<reference evidence="3 4" key="1">
    <citation type="submission" date="2018-05" db="EMBL/GenBank/DDBJ databases">
        <title>A metagenomic window into the 2 km-deep terrestrial subsurface aquifer revealed taxonomically and functionally diverse microbial community comprising novel uncultured bacterial lineages.</title>
        <authorList>
            <person name="Kadnikov V.V."/>
            <person name="Mardanov A.V."/>
            <person name="Beletsky A.V."/>
            <person name="Banks D."/>
            <person name="Pimenov N.V."/>
            <person name="Frank Y.A."/>
            <person name="Karnachuk O.V."/>
            <person name="Ravin N.V."/>
        </authorList>
    </citation>
    <scope>NUCLEOTIDE SEQUENCE [LARGE SCALE GENOMIC DNA]</scope>
    <source>
        <strain evidence="3">BY5</strain>
    </source>
</reference>
<feature type="region of interest" description="Disordered" evidence="1">
    <location>
        <begin position="208"/>
        <end position="227"/>
    </location>
</feature>
<dbReference type="Pfam" id="PF13579">
    <property type="entry name" value="Glyco_trans_4_4"/>
    <property type="match status" value="1"/>
</dbReference>
<evidence type="ECO:0000259" key="2">
    <source>
        <dbReference type="Pfam" id="PF13579"/>
    </source>
</evidence>
<gene>
    <name evidence="3" type="ORF">OZSIB_1894</name>
</gene>
<evidence type="ECO:0000256" key="1">
    <source>
        <dbReference type="SAM" id="MobiDB-lite"/>
    </source>
</evidence>
<dbReference type="SUPFAM" id="SSF53756">
    <property type="entry name" value="UDP-Glycosyltransferase/glycogen phosphorylase"/>
    <property type="match status" value="1"/>
</dbReference>
<dbReference type="GO" id="GO:0016740">
    <property type="term" value="F:transferase activity"/>
    <property type="evidence" value="ECO:0007669"/>
    <property type="project" value="UniProtKB-KW"/>
</dbReference>
<evidence type="ECO:0000313" key="4">
    <source>
        <dbReference type="Proteomes" id="UP000252355"/>
    </source>
</evidence>
<keyword evidence="3" id="KW-0808">Transferase</keyword>
<dbReference type="Pfam" id="PF13692">
    <property type="entry name" value="Glyco_trans_1_4"/>
    <property type="match status" value="1"/>
</dbReference>
<evidence type="ECO:0000313" key="3">
    <source>
        <dbReference type="EMBL" id="RCK77985.1"/>
    </source>
</evidence>
<dbReference type="CDD" id="cd03794">
    <property type="entry name" value="GT4_WbuB-like"/>
    <property type="match status" value="1"/>
</dbReference>
<organism evidence="3 4">
    <name type="scientific">Candidatus Ozemobacter sibiricus</name>
    <dbReference type="NCBI Taxonomy" id="2268124"/>
    <lineage>
        <taxon>Bacteria</taxon>
        <taxon>Candidatus Ozemobacteria</taxon>
        <taxon>Candidatus Ozemobacterales</taxon>
        <taxon>Candidatus Ozemobacteraceae</taxon>
        <taxon>Candidatus Ozemobacter</taxon>
    </lineage>
</organism>
<sequence length="415" mass="44957">MPSPGTRKRLLIVSQFYYPDITAAAFRIKETADLLAARGHAVHVIAGEPHKARAEGEGPLDDGRITVTRVPLVKADGAGTWNYIRHYLSFMTGAILASWRHPPRFDVVWASSPPLFTAVAGLIIARLKKARFVLDIRDLWPESAVVAGQLGEQGLLFRGAKQVERLLYRAADRLTCVAQPMADQIAATGGVPRPTVIYNGIPARYLADRPDRAAPPPEPAPAEGAAPAPASRDLEILYVGNLGHVQSIEIVLEAARLLQAEGLTDIRFTLIGAGVRLPALREQAAALGLTRVAFPGVLPKPDALARMRQGSALVLLLKDDGTMDKTIPSKVFDYMAAGRPILYGLRGEAREILGRVPGNLEFSPSSAASLADAIKKLRAEFPARATQASQNREIVQAEFLRERMVDRLEALFATL</sequence>
<dbReference type="EMBL" id="QOQW01000029">
    <property type="protein sequence ID" value="RCK77985.1"/>
    <property type="molecule type" value="Genomic_DNA"/>
</dbReference>
<proteinExistence type="predicted"/>
<protein>
    <submittedName>
        <fullName evidence="3">Glycosyltransferase</fullName>
    </submittedName>
</protein>
<dbReference type="PANTHER" id="PTHR12526">
    <property type="entry name" value="GLYCOSYLTRANSFERASE"/>
    <property type="match status" value="1"/>
</dbReference>
<accession>A0A367ZIP9</accession>
<name>A0A367ZIP9_9BACT</name>
<feature type="domain" description="Glycosyltransferase subfamily 4-like N-terminal" evidence="2">
    <location>
        <begin position="26"/>
        <end position="200"/>
    </location>
</feature>
<dbReference type="Gene3D" id="3.40.50.2000">
    <property type="entry name" value="Glycogen Phosphorylase B"/>
    <property type="match status" value="2"/>
</dbReference>
<dbReference type="Proteomes" id="UP000252355">
    <property type="component" value="Unassembled WGS sequence"/>
</dbReference>
<dbReference type="AlphaFoldDB" id="A0A367ZIP9"/>
<comment type="caution">
    <text evidence="3">The sequence shown here is derived from an EMBL/GenBank/DDBJ whole genome shotgun (WGS) entry which is preliminary data.</text>
</comment>